<name>A0A645I3X7_9ZZZZ</name>
<dbReference type="EMBL" id="VSSQ01104826">
    <property type="protein sequence ID" value="MPN45159.1"/>
    <property type="molecule type" value="Genomic_DNA"/>
</dbReference>
<comment type="caution">
    <text evidence="1">The sequence shown here is derived from an EMBL/GenBank/DDBJ whole genome shotgun (WGS) entry which is preliminary data.</text>
</comment>
<reference evidence="1" key="1">
    <citation type="submission" date="2019-08" db="EMBL/GenBank/DDBJ databases">
        <authorList>
            <person name="Kucharzyk K."/>
            <person name="Murdoch R.W."/>
            <person name="Higgins S."/>
            <person name="Loffler F."/>
        </authorList>
    </citation>
    <scope>NUCLEOTIDE SEQUENCE</scope>
</reference>
<accession>A0A645I3X7</accession>
<evidence type="ECO:0000313" key="1">
    <source>
        <dbReference type="EMBL" id="MPN45159.1"/>
    </source>
</evidence>
<proteinExistence type="predicted"/>
<protein>
    <submittedName>
        <fullName evidence="1">Uncharacterized protein</fullName>
    </submittedName>
</protein>
<organism evidence="1">
    <name type="scientific">bioreactor metagenome</name>
    <dbReference type="NCBI Taxonomy" id="1076179"/>
    <lineage>
        <taxon>unclassified sequences</taxon>
        <taxon>metagenomes</taxon>
        <taxon>ecological metagenomes</taxon>
    </lineage>
</organism>
<sequence>MTDVAVEEARAHLETLVTAASAANANVPAGCTASISANAQGNCRYYARQQNEDVTTGTPFIDWTSANIPKYSSTNAPPGGWPANVTPPSGYEIQFVIERLCNANAAVIVDQGIAPTYSQSKNTCLNVFRDPGVVGTGSGRIGQAFNSDDLLLTALVYRVTVRIAGPRNTTTITQAQFQR</sequence>
<dbReference type="AlphaFoldDB" id="A0A645I3X7"/>
<gene>
    <name evidence="1" type="ORF">SDC9_192726</name>
</gene>